<proteinExistence type="predicted"/>
<reference evidence="2 3" key="1">
    <citation type="journal article" date="2022" name="Int. J. Syst. Evol. Microbiol.">
        <title>Noviherbaspirillum aridicola sp. nov., isolated from an arid soil in Pakistan.</title>
        <authorList>
            <person name="Khan I.U."/>
            <person name="Saqib M."/>
            <person name="Amin A."/>
            <person name="Hussain F."/>
            <person name="Li L."/>
            <person name="Liu Y.H."/>
            <person name="Fang B.Z."/>
            <person name="Ahmed I."/>
            <person name="Li W.J."/>
        </authorList>
    </citation>
    <scope>NUCLEOTIDE SEQUENCE [LARGE SCALE GENOMIC DNA]</scope>
    <source>
        <strain evidence="2 3">NCCP-691</strain>
    </source>
</reference>
<organism evidence="2 3">
    <name type="scientific">Noviherbaspirillum aridicola</name>
    <dbReference type="NCBI Taxonomy" id="2849687"/>
    <lineage>
        <taxon>Bacteria</taxon>
        <taxon>Pseudomonadati</taxon>
        <taxon>Pseudomonadota</taxon>
        <taxon>Betaproteobacteria</taxon>
        <taxon>Burkholderiales</taxon>
        <taxon>Oxalobacteraceae</taxon>
        <taxon>Noviherbaspirillum</taxon>
    </lineage>
</organism>
<feature type="compositionally biased region" description="Pro residues" evidence="1">
    <location>
        <begin position="1"/>
        <end position="11"/>
    </location>
</feature>
<comment type="caution">
    <text evidence="2">The sequence shown here is derived from an EMBL/GenBank/DDBJ whole genome shotgun (WGS) entry which is preliminary data.</text>
</comment>
<dbReference type="Proteomes" id="UP000887222">
    <property type="component" value="Unassembled WGS sequence"/>
</dbReference>
<gene>
    <name evidence="2" type="ORF">NCCP691_03710</name>
</gene>
<evidence type="ECO:0000313" key="3">
    <source>
        <dbReference type="Proteomes" id="UP000887222"/>
    </source>
</evidence>
<accession>A0ABQ4PZY2</accession>
<protein>
    <submittedName>
        <fullName evidence="2">Uncharacterized protein</fullName>
    </submittedName>
</protein>
<keyword evidence="3" id="KW-1185">Reference proteome</keyword>
<dbReference type="EMBL" id="BPMK01000001">
    <property type="protein sequence ID" value="GIZ50357.1"/>
    <property type="molecule type" value="Genomic_DNA"/>
</dbReference>
<evidence type="ECO:0000313" key="2">
    <source>
        <dbReference type="EMBL" id="GIZ50357.1"/>
    </source>
</evidence>
<feature type="region of interest" description="Disordered" evidence="1">
    <location>
        <begin position="1"/>
        <end position="21"/>
    </location>
</feature>
<feature type="region of interest" description="Disordered" evidence="1">
    <location>
        <begin position="52"/>
        <end position="74"/>
    </location>
</feature>
<sequence>MQSTPLPPKPPIETRLRSLLPDTSDATYVGQRMVKLTQEELEEAIDTITRLRDAAGSGYPGSDEAGLNAGNERR</sequence>
<evidence type="ECO:0000256" key="1">
    <source>
        <dbReference type="SAM" id="MobiDB-lite"/>
    </source>
</evidence>
<name>A0ABQ4PZY2_9BURK</name>
<dbReference type="RefSeq" id="WP_220806519.1">
    <property type="nucleotide sequence ID" value="NZ_BPMK01000001.1"/>
</dbReference>